<proteinExistence type="predicted"/>
<comment type="caution">
    <text evidence="3">The sequence shown here is derived from an EMBL/GenBank/DDBJ whole genome shotgun (WGS) entry which is preliminary data.</text>
</comment>
<dbReference type="Proteomes" id="UP000663854">
    <property type="component" value="Unassembled WGS sequence"/>
</dbReference>
<evidence type="ECO:0000259" key="2">
    <source>
        <dbReference type="SMART" id="SM00597"/>
    </source>
</evidence>
<dbReference type="GO" id="GO:0046983">
    <property type="term" value="F:protein dimerization activity"/>
    <property type="evidence" value="ECO:0007669"/>
    <property type="project" value="InterPro"/>
</dbReference>
<evidence type="ECO:0000313" key="4">
    <source>
        <dbReference type="Proteomes" id="UP000663854"/>
    </source>
</evidence>
<feature type="domain" description="TTF-type" evidence="2">
    <location>
        <begin position="674"/>
        <end position="766"/>
    </location>
</feature>
<name>A0A813ZLC3_9BILA</name>
<dbReference type="InterPro" id="IPR025398">
    <property type="entry name" value="DUF4371"/>
</dbReference>
<dbReference type="PANTHER" id="PTHR45749">
    <property type="match status" value="1"/>
</dbReference>
<feature type="region of interest" description="Disordered" evidence="1">
    <location>
        <begin position="258"/>
        <end position="278"/>
    </location>
</feature>
<gene>
    <name evidence="3" type="ORF">PYM288_LOCUS9506</name>
</gene>
<protein>
    <recommendedName>
        <fullName evidence="2">TTF-type domain-containing protein</fullName>
    </recommendedName>
</protein>
<evidence type="ECO:0000256" key="1">
    <source>
        <dbReference type="SAM" id="MobiDB-lite"/>
    </source>
</evidence>
<dbReference type="InterPro" id="IPR008906">
    <property type="entry name" value="HATC_C_dom"/>
</dbReference>
<sequence length="1292" mass="148251">MDTNSIITKGESESVIVVNDDVNGPPVIQKFFSKLNINIEKNRWTCCCNICSLSVTDTYKTTSNFLKHIKTKHRLAFDEWKDSTNNKRQQLLTNSLIRNLIINMSLPLSIVDNESFMNFMLDVDPKYKMINRRDITRSFLPIMYKKCIKKLQDICNRSKYVSLTLDIWSDRRMRSYFGITLHTIIDDQYKTYVLSFERLKGKHSGDKLAAEFDRVIQMYNLKDKLVRIVTDNASNNQAAFDNLILPGFEEYFNDIDDDQSERETSDEDSDNNELYENSQLQAEEVDDDIYGTTLNAPPEQEFLRLPCFSHCLQLVVNDGIKAAGGALSSLKKVADLAKLAHTSTSFAERLEEQKYSIPLANRTRWNSQFQTVKKVISIPSFILNSILTDLKKNNLILNTKDRKILEDFVSLFELFNEATVLTQGEFYATVSLVAPTILGILFDLEREHASSNLSLVSVCEALLSSLKARFSGLLRHFEIDVPFAFYSMSERFSDPIFLIAPLLDARFKLLWLDNLQFAIKLRVIEKIYSTFVRFFSKLNFSVSQPEGADESNVAEQDITDMMTKHVDPTTKRKCLFPYLNDTKKISFDDKSKVLQKTDAITDNHADSLNIPSIDLVDHAESVNLSKEFLSTEPTEASSAITTENKTKLKYNLLCCMSDTRYIPEKQSHLKSTSDKRNCQLGWFTKYNWLSYCKSSEKVYCFYCRTAYQNKYHPQANKMADCSFTVCGFDYWKNGLAKFEKHESSQCHADCIYLVKQQQQQPVAAQIIQAIKFLLRQGLALRGHAEIEGNLIQFIICDETTDSTGSEQMCFTIRSVDDQFIVQEDVIGLYQLNSQHAEHITQVILDILIRCDLDIKFCRDQGYDGAATMSGHLSGVSARIKNLNPKAYFVHCNAHSLDLALQDLTCESPSVASALNITKDIVNFMKKSPKRLHFLDSLTELKKYSKLKPLCPTRWTVRAASMNSLIINYDLVETSLNEIISEGGPPSIMANGYFEQLYRFSTYFGLKLGHLIFSPTEEISCSLQRIENCLQDVLCAIKTLIGYLQRIKCIEYFKTFYELVLKEAELLTEEPELPRVRKPPQRFADTIRAPVVYQNVFDMYQKQYFNVIDKVLIGLDLRFQQSVFPLLCKVEKFILAAANGTQEEADNLNIRNIAEFLTDDIDILRLQRGINMIPDYFSVINLENNFGIKKITKIQTICDLLNVQSVGKSMFCEYTTLIRLYLTVPVTTATAERSFSTMHRVKTYLRSSMTQQRLNHVIIPHIHKERLDELDLNSICSTFISRNQSRKCFFGCI</sequence>
<dbReference type="PANTHER" id="PTHR45749:SF21">
    <property type="entry name" value="DUF4371 DOMAIN-CONTAINING PROTEIN"/>
    <property type="match status" value="1"/>
</dbReference>
<dbReference type="InterPro" id="IPR012337">
    <property type="entry name" value="RNaseH-like_sf"/>
</dbReference>
<organism evidence="3 4">
    <name type="scientific">Rotaria sordida</name>
    <dbReference type="NCBI Taxonomy" id="392033"/>
    <lineage>
        <taxon>Eukaryota</taxon>
        <taxon>Metazoa</taxon>
        <taxon>Spiralia</taxon>
        <taxon>Gnathifera</taxon>
        <taxon>Rotifera</taxon>
        <taxon>Eurotatoria</taxon>
        <taxon>Bdelloidea</taxon>
        <taxon>Philodinida</taxon>
        <taxon>Philodinidae</taxon>
        <taxon>Rotaria</taxon>
    </lineage>
</organism>
<dbReference type="Pfam" id="PF05699">
    <property type="entry name" value="Dimer_Tnp_hAT"/>
    <property type="match status" value="1"/>
</dbReference>
<dbReference type="SMART" id="SM00597">
    <property type="entry name" value="ZnF_TTF"/>
    <property type="match status" value="1"/>
</dbReference>
<dbReference type="SUPFAM" id="SSF53098">
    <property type="entry name" value="Ribonuclease H-like"/>
    <property type="match status" value="2"/>
</dbReference>
<evidence type="ECO:0000313" key="3">
    <source>
        <dbReference type="EMBL" id="CAF0900580.1"/>
    </source>
</evidence>
<feature type="compositionally biased region" description="Acidic residues" evidence="1">
    <location>
        <begin position="258"/>
        <end position="273"/>
    </location>
</feature>
<dbReference type="InterPro" id="IPR006580">
    <property type="entry name" value="Znf_TTF"/>
</dbReference>
<dbReference type="EMBL" id="CAJNOH010000139">
    <property type="protein sequence ID" value="CAF0900580.1"/>
    <property type="molecule type" value="Genomic_DNA"/>
</dbReference>
<accession>A0A813ZLC3</accession>
<reference evidence="3" key="1">
    <citation type="submission" date="2021-02" db="EMBL/GenBank/DDBJ databases">
        <authorList>
            <person name="Nowell W R."/>
        </authorList>
    </citation>
    <scope>NUCLEOTIDE SEQUENCE</scope>
</reference>
<dbReference type="Pfam" id="PF14291">
    <property type="entry name" value="DUF4371"/>
    <property type="match status" value="1"/>
</dbReference>